<name>A0A1C7NE02_9FUNG</name>
<evidence type="ECO:0000256" key="1">
    <source>
        <dbReference type="RuleBase" id="RU363044"/>
    </source>
</evidence>
<keyword evidence="4" id="KW-1185">Reference proteome</keyword>
<dbReference type="EMBL" id="LUGH01000233">
    <property type="protein sequence ID" value="OBZ87288.1"/>
    <property type="molecule type" value="Genomic_DNA"/>
</dbReference>
<dbReference type="GO" id="GO:0006310">
    <property type="term" value="P:DNA recombination"/>
    <property type="evidence" value="ECO:0007669"/>
    <property type="project" value="UniProtKB-KW"/>
</dbReference>
<proteinExistence type="inferred from homology"/>
<gene>
    <name evidence="3" type="ORF">A0J61_04664</name>
</gene>
<keyword evidence="1" id="KW-0233">DNA recombination</keyword>
<dbReference type="EC" id="5.6.2.3" evidence="1"/>
<feature type="domain" description="DNA helicase Pif1-like DEAD-box helicase" evidence="2">
    <location>
        <begin position="1"/>
        <end position="61"/>
    </location>
</feature>
<evidence type="ECO:0000313" key="4">
    <source>
        <dbReference type="Proteomes" id="UP000093000"/>
    </source>
</evidence>
<dbReference type="GO" id="GO:0016887">
    <property type="term" value="F:ATP hydrolysis activity"/>
    <property type="evidence" value="ECO:0007669"/>
    <property type="project" value="RHEA"/>
</dbReference>
<protein>
    <recommendedName>
        <fullName evidence="1">ATP-dependent DNA helicase</fullName>
        <ecNumber evidence="1">5.6.2.3</ecNumber>
    </recommendedName>
</protein>
<dbReference type="PANTHER" id="PTHR10492:SF57">
    <property type="entry name" value="ATP-DEPENDENT DNA HELICASE"/>
    <property type="match status" value="1"/>
</dbReference>
<organism evidence="3 4">
    <name type="scientific">Choanephora cucurbitarum</name>
    <dbReference type="NCBI Taxonomy" id="101091"/>
    <lineage>
        <taxon>Eukaryota</taxon>
        <taxon>Fungi</taxon>
        <taxon>Fungi incertae sedis</taxon>
        <taxon>Mucoromycota</taxon>
        <taxon>Mucoromycotina</taxon>
        <taxon>Mucoromycetes</taxon>
        <taxon>Mucorales</taxon>
        <taxon>Mucorineae</taxon>
        <taxon>Choanephoraceae</taxon>
        <taxon>Choanephoroideae</taxon>
        <taxon>Choanephora</taxon>
    </lineage>
</organism>
<comment type="catalytic activity">
    <reaction evidence="1">
        <text>ATP + H2O = ADP + phosphate + H(+)</text>
        <dbReference type="Rhea" id="RHEA:13065"/>
        <dbReference type="ChEBI" id="CHEBI:15377"/>
        <dbReference type="ChEBI" id="CHEBI:15378"/>
        <dbReference type="ChEBI" id="CHEBI:30616"/>
        <dbReference type="ChEBI" id="CHEBI:43474"/>
        <dbReference type="ChEBI" id="CHEBI:456216"/>
        <dbReference type="EC" id="5.6.2.3"/>
    </reaction>
</comment>
<evidence type="ECO:0000259" key="2">
    <source>
        <dbReference type="Pfam" id="PF05970"/>
    </source>
</evidence>
<keyword evidence="1" id="KW-0067">ATP-binding</keyword>
<keyword evidence="1" id="KW-0378">Hydrolase</keyword>
<keyword evidence="1" id="KW-0547">Nucleotide-binding</keyword>
<comment type="cofactor">
    <cofactor evidence="1">
        <name>Mg(2+)</name>
        <dbReference type="ChEBI" id="CHEBI:18420"/>
    </cofactor>
</comment>
<accession>A0A1C7NE02</accession>
<dbReference type="GO" id="GO:0005524">
    <property type="term" value="F:ATP binding"/>
    <property type="evidence" value="ECO:0007669"/>
    <property type="project" value="UniProtKB-KW"/>
</dbReference>
<keyword evidence="1" id="KW-0347">Helicase</keyword>
<evidence type="ECO:0000313" key="3">
    <source>
        <dbReference type="EMBL" id="OBZ87288.1"/>
    </source>
</evidence>
<dbReference type="Pfam" id="PF05970">
    <property type="entry name" value="PIF1"/>
    <property type="match status" value="1"/>
</dbReference>
<dbReference type="Proteomes" id="UP000093000">
    <property type="component" value="Unassembled WGS sequence"/>
</dbReference>
<dbReference type="InterPro" id="IPR010285">
    <property type="entry name" value="DNA_helicase_pif1-like_DEAD"/>
</dbReference>
<dbReference type="OrthoDB" id="5854156at2759"/>
<sequence length="94" mass="10780">MINKSALETVDRTFKDIFGADNSALESIPFGGRLIVFGDYFRQVLPMVSQRQLRINMRIHQAQRNNDLLLSQALEQFATMLLEIGDRPIEHSCE</sequence>
<comment type="similarity">
    <text evidence="1">Belongs to the helicase family.</text>
</comment>
<dbReference type="GO" id="GO:0043139">
    <property type="term" value="F:5'-3' DNA helicase activity"/>
    <property type="evidence" value="ECO:0007669"/>
    <property type="project" value="UniProtKB-EC"/>
</dbReference>
<dbReference type="AlphaFoldDB" id="A0A1C7NE02"/>
<dbReference type="GO" id="GO:0006281">
    <property type="term" value="P:DNA repair"/>
    <property type="evidence" value="ECO:0007669"/>
    <property type="project" value="UniProtKB-KW"/>
</dbReference>
<comment type="caution">
    <text evidence="3">The sequence shown here is derived from an EMBL/GenBank/DDBJ whole genome shotgun (WGS) entry which is preliminary data.</text>
</comment>
<dbReference type="PANTHER" id="PTHR10492">
    <property type="match status" value="1"/>
</dbReference>
<keyword evidence="1" id="KW-0227">DNA damage</keyword>
<keyword evidence="1" id="KW-0234">DNA repair</keyword>
<reference evidence="3 4" key="1">
    <citation type="submission" date="2016-03" db="EMBL/GenBank/DDBJ databases">
        <title>Choanephora cucurbitarum.</title>
        <authorList>
            <person name="Min B."/>
            <person name="Park H."/>
            <person name="Park J.-H."/>
            <person name="Shin H.-D."/>
            <person name="Choi I.-G."/>
        </authorList>
    </citation>
    <scope>NUCLEOTIDE SEQUENCE [LARGE SCALE GENOMIC DNA]</scope>
    <source>
        <strain evidence="3 4">KUS-F28377</strain>
    </source>
</reference>
<dbReference type="InParanoid" id="A0A1C7NE02"/>
<dbReference type="GO" id="GO:0000723">
    <property type="term" value="P:telomere maintenance"/>
    <property type="evidence" value="ECO:0007669"/>
    <property type="project" value="InterPro"/>
</dbReference>